<organism evidence="5 6">
    <name type="scientific">Pichia sorbitophila (strain ATCC MYA-4447 / BCRC 22081 / CBS 7064 / NBRC 10061 / NRRL Y-12695)</name>
    <name type="common">Hybrid yeast</name>
    <dbReference type="NCBI Taxonomy" id="559304"/>
    <lineage>
        <taxon>Eukaryota</taxon>
        <taxon>Fungi</taxon>
        <taxon>Dikarya</taxon>
        <taxon>Ascomycota</taxon>
        <taxon>Saccharomycotina</taxon>
        <taxon>Pichiomycetes</taxon>
        <taxon>Debaryomycetaceae</taxon>
        <taxon>Millerozyma</taxon>
    </lineage>
</organism>
<dbReference type="Pfam" id="PF00076">
    <property type="entry name" value="RRM_1"/>
    <property type="match status" value="3"/>
</dbReference>
<dbReference type="CDD" id="cd21607">
    <property type="entry name" value="RRM3_HRB1_GBP2"/>
    <property type="match status" value="1"/>
</dbReference>
<evidence type="ECO:0000256" key="1">
    <source>
        <dbReference type="ARBA" id="ARBA00022884"/>
    </source>
</evidence>
<accession>G8YNJ5</accession>
<feature type="compositionally biased region" description="Basic and acidic residues" evidence="3">
    <location>
        <begin position="29"/>
        <end position="45"/>
    </location>
</feature>
<dbReference type="Gene3D" id="3.30.70.330">
    <property type="match status" value="3"/>
</dbReference>
<dbReference type="EMBL" id="FO082055">
    <property type="protein sequence ID" value="CCE79513.1"/>
    <property type="molecule type" value="Genomic_DNA"/>
</dbReference>
<evidence type="ECO:0000259" key="4">
    <source>
        <dbReference type="PROSITE" id="PS50102"/>
    </source>
</evidence>
<gene>
    <name evidence="5" type="primary">Piso0_001581</name>
    <name evidence="5" type="ORF">GNLVRS01_PISO0E08188g</name>
</gene>
<dbReference type="InterPro" id="IPR012677">
    <property type="entry name" value="Nucleotide-bd_a/b_plait_sf"/>
</dbReference>
<feature type="region of interest" description="Disordered" evidence="3">
    <location>
        <begin position="174"/>
        <end position="216"/>
    </location>
</feature>
<keyword evidence="6" id="KW-1185">Reference proteome</keyword>
<feature type="domain" description="RRM" evidence="4">
    <location>
        <begin position="219"/>
        <end position="296"/>
    </location>
</feature>
<feature type="region of interest" description="Disordered" evidence="3">
    <location>
        <begin position="1"/>
        <end position="70"/>
    </location>
</feature>
<dbReference type="GO" id="GO:0003729">
    <property type="term" value="F:mRNA binding"/>
    <property type="evidence" value="ECO:0007669"/>
    <property type="project" value="TreeGrafter"/>
</dbReference>
<evidence type="ECO:0000256" key="3">
    <source>
        <dbReference type="SAM" id="MobiDB-lite"/>
    </source>
</evidence>
<dbReference type="STRING" id="559304.G8YNJ5"/>
<dbReference type="FunCoup" id="G8YNJ5">
    <property type="interactions" value="1195"/>
</dbReference>
<proteinExistence type="predicted"/>
<dbReference type="PANTHER" id="PTHR48025">
    <property type="entry name" value="OS02G0815200 PROTEIN"/>
    <property type="match status" value="1"/>
</dbReference>
<dbReference type="SUPFAM" id="SSF54928">
    <property type="entry name" value="RNA-binding domain, RBD"/>
    <property type="match status" value="3"/>
</dbReference>
<evidence type="ECO:0000313" key="6">
    <source>
        <dbReference type="Proteomes" id="UP000005222"/>
    </source>
</evidence>
<dbReference type="HOGENOM" id="CLU_026447_2_0_1"/>
<dbReference type="Proteomes" id="UP000005222">
    <property type="component" value="Chromosome E"/>
</dbReference>
<dbReference type="CDD" id="cd21605">
    <property type="entry name" value="RRM1_HRB1_GBP2"/>
    <property type="match status" value="1"/>
</dbReference>
<feature type="domain" description="RRM" evidence="4">
    <location>
        <begin position="328"/>
        <end position="405"/>
    </location>
</feature>
<dbReference type="AlphaFoldDB" id="G8YNJ5"/>
<dbReference type="InterPro" id="IPR000504">
    <property type="entry name" value="RRM_dom"/>
</dbReference>
<sequence length="406" mass="46742">MEEMDIDDYSRDRSRSPVRYRSRSPSQRRGTDEGHEKKEKNERKGYSNSRGRYATDRRSDSNRRGYKRGGYRGRDFIARRDFNYSRTPDDYRSKSERNYDNSIFIGNIPFSCTSKDIQELFKDDFQLIKADIVTSRGRSRGMATVEFSNKEDVTKAISKFDHYEFLGREIFVRQDYPPPSDKRKDDSPQAESFSRGYNERNSRSTTSTRDQSLIPKPGTEIFVGNLPFSINWQALKDLMRVTGEVVRADVRTDNWGKSRGFGTVVFNTEEEAAKAVEYFQGYEIEGRRLDTRPGRKSNYADDESDAQQALPSNTDFTDNVVGEGERSNTIFASNLPWATNEDDLYELFETIGKVSRAELQLNEKGKPSGNAVIQFEQEENADVAIANLDNYNYGGRDLKITFARKL</sequence>
<evidence type="ECO:0000256" key="2">
    <source>
        <dbReference type="PROSITE-ProRule" id="PRU00176"/>
    </source>
</evidence>
<name>G8YNJ5_PICSO</name>
<dbReference type="OrthoDB" id="1049195at2759"/>
<feature type="domain" description="RRM" evidence="4">
    <location>
        <begin position="101"/>
        <end position="177"/>
    </location>
</feature>
<reference evidence="5 6" key="1">
    <citation type="journal article" date="2012" name="G3 (Bethesda)">
        <title>Pichia sorbitophila, an interspecies yeast hybrid reveals early steps of genome resolution following polyploidization.</title>
        <authorList>
            <person name="Leh Louis V."/>
            <person name="Despons L."/>
            <person name="Friedrich A."/>
            <person name="Martin T."/>
            <person name="Durrens P."/>
            <person name="Casaregola S."/>
            <person name="Neuveglise C."/>
            <person name="Fairhead C."/>
            <person name="Marck C."/>
            <person name="Cruz J.A."/>
            <person name="Straub M.L."/>
            <person name="Kugler V."/>
            <person name="Sacerdot C."/>
            <person name="Uzunov Z."/>
            <person name="Thierry A."/>
            <person name="Weiss S."/>
            <person name="Bleykasten C."/>
            <person name="De Montigny J."/>
            <person name="Jacques N."/>
            <person name="Jung P."/>
            <person name="Lemaire M."/>
            <person name="Mallet S."/>
            <person name="Morel G."/>
            <person name="Richard G.F."/>
            <person name="Sarkar A."/>
            <person name="Savel G."/>
            <person name="Schacherer J."/>
            <person name="Seret M.L."/>
            <person name="Talla E."/>
            <person name="Samson G."/>
            <person name="Jubin C."/>
            <person name="Poulain J."/>
            <person name="Vacherie B."/>
            <person name="Barbe V."/>
            <person name="Pelletier E."/>
            <person name="Sherman D.J."/>
            <person name="Westhof E."/>
            <person name="Weissenbach J."/>
            <person name="Baret P.V."/>
            <person name="Wincker P."/>
            <person name="Gaillardin C."/>
            <person name="Dujon B."/>
            <person name="Souciet J.L."/>
        </authorList>
    </citation>
    <scope>NUCLEOTIDE SEQUENCE [LARGE SCALE GENOMIC DNA]</scope>
    <source>
        <strain evidence="6">ATCC MYA-4447 / BCRC 22081 / CBS 7064 / NBRC 10061 / NRRL Y-12695</strain>
    </source>
</reference>
<dbReference type="eggNOG" id="KOG0118">
    <property type="taxonomic scope" value="Eukaryota"/>
</dbReference>
<dbReference type="PANTHER" id="PTHR48025:SF1">
    <property type="entry name" value="RRM DOMAIN-CONTAINING PROTEIN"/>
    <property type="match status" value="1"/>
</dbReference>
<dbReference type="InterPro" id="IPR035979">
    <property type="entry name" value="RBD_domain_sf"/>
</dbReference>
<dbReference type="InParanoid" id="G8YNJ5"/>
<dbReference type="PROSITE" id="PS50102">
    <property type="entry name" value="RRM"/>
    <property type="match status" value="3"/>
</dbReference>
<dbReference type="SMART" id="SM00360">
    <property type="entry name" value="RRM"/>
    <property type="match status" value="3"/>
</dbReference>
<protein>
    <submittedName>
        <fullName evidence="5">Piso0_001581 protein</fullName>
    </submittedName>
</protein>
<feature type="region of interest" description="Disordered" evidence="3">
    <location>
        <begin position="290"/>
        <end position="314"/>
    </location>
</feature>
<keyword evidence="1 2" id="KW-0694">RNA-binding</keyword>
<dbReference type="InterPro" id="IPR050502">
    <property type="entry name" value="Euk_RNA-bind_prot"/>
</dbReference>
<evidence type="ECO:0000313" key="5">
    <source>
        <dbReference type="EMBL" id="CCE79513.1"/>
    </source>
</evidence>
<dbReference type="FunFam" id="3.30.70.330:FF:000362">
    <property type="entry name" value="GBP2p Poly(A+) RNA-binding protein"/>
    <property type="match status" value="1"/>
</dbReference>
<dbReference type="OMA" id="RWYELKD"/>
<feature type="compositionally biased region" description="Basic and acidic residues" evidence="3">
    <location>
        <begin position="53"/>
        <end position="63"/>
    </location>
</feature>